<gene>
    <name evidence="2" type="ORF">SAY87_029302</name>
</gene>
<sequence>MNLIVPQPFLSLYNNCLFEVEVGLLAVTLPPPPPPPPPPTVMVREGRKQEKKGISSRRRHHLIHHEQLGEDGSVSGCSSSVHGAGASGASATASAADGSPPLSGRYYGHSRVLGIHPIRSLPSHEGHRLVIIEHSTRDQA</sequence>
<feature type="compositionally biased region" description="Low complexity" evidence="1">
    <location>
        <begin position="70"/>
        <end position="99"/>
    </location>
</feature>
<evidence type="ECO:0000313" key="2">
    <source>
        <dbReference type="EMBL" id="KAK4761418.1"/>
    </source>
</evidence>
<name>A0AAN7Q8K8_9MYRT</name>
<feature type="compositionally biased region" description="Basic residues" evidence="1">
    <location>
        <begin position="54"/>
        <end position="63"/>
    </location>
</feature>
<comment type="caution">
    <text evidence="2">The sequence shown here is derived from an EMBL/GenBank/DDBJ whole genome shotgun (WGS) entry which is preliminary data.</text>
</comment>
<evidence type="ECO:0000313" key="3">
    <source>
        <dbReference type="Proteomes" id="UP001345219"/>
    </source>
</evidence>
<protein>
    <submittedName>
        <fullName evidence="2">Uncharacterized protein</fullName>
    </submittedName>
</protein>
<feature type="compositionally biased region" description="Basic and acidic residues" evidence="1">
    <location>
        <begin position="44"/>
        <end position="53"/>
    </location>
</feature>
<organism evidence="2 3">
    <name type="scientific">Trapa incisa</name>
    <dbReference type="NCBI Taxonomy" id="236973"/>
    <lineage>
        <taxon>Eukaryota</taxon>
        <taxon>Viridiplantae</taxon>
        <taxon>Streptophyta</taxon>
        <taxon>Embryophyta</taxon>
        <taxon>Tracheophyta</taxon>
        <taxon>Spermatophyta</taxon>
        <taxon>Magnoliopsida</taxon>
        <taxon>eudicotyledons</taxon>
        <taxon>Gunneridae</taxon>
        <taxon>Pentapetalae</taxon>
        <taxon>rosids</taxon>
        <taxon>malvids</taxon>
        <taxon>Myrtales</taxon>
        <taxon>Lythraceae</taxon>
        <taxon>Trapa</taxon>
    </lineage>
</organism>
<keyword evidence="3" id="KW-1185">Reference proteome</keyword>
<evidence type="ECO:0000256" key="1">
    <source>
        <dbReference type="SAM" id="MobiDB-lite"/>
    </source>
</evidence>
<accession>A0AAN7Q8K8</accession>
<feature type="region of interest" description="Disordered" evidence="1">
    <location>
        <begin position="30"/>
        <end position="101"/>
    </location>
</feature>
<reference evidence="2 3" key="1">
    <citation type="journal article" date="2023" name="Hortic Res">
        <title>Pangenome of water caltrop reveals structural variations and asymmetric subgenome divergence after allopolyploidization.</title>
        <authorList>
            <person name="Zhang X."/>
            <person name="Chen Y."/>
            <person name="Wang L."/>
            <person name="Yuan Y."/>
            <person name="Fang M."/>
            <person name="Shi L."/>
            <person name="Lu R."/>
            <person name="Comes H.P."/>
            <person name="Ma Y."/>
            <person name="Chen Y."/>
            <person name="Huang G."/>
            <person name="Zhou Y."/>
            <person name="Zheng Z."/>
            <person name="Qiu Y."/>
        </authorList>
    </citation>
    <scope>NUCLEOTIDE SEQUENCE [LARGE SCALE GENOMIC DNA]</scope>
    <source>
        <tissue evidence="2">Roots</tissue>
    </source>
</reference>
<feature type="compositionally biased region" description="Pro residues" evidence="1">
    <location>
        <begin position="30"/>
        <end position="40"/>
    </location>
</feature>
<proteinExistence type="predicted"/>
<dbReference type="AlphaFoldDB" id="A0AAN7Q8K8"/>
<dbReference type="EMBL" id="JAXIOK010000009">
    <property type="protein sequence ID" value="KAK4761418.1"/>
    <property type="molecule type" value="Genomic_DNA"/>
</dbReference>
<dbReference type="Proteomes" id="UP001345219">
    <property type="component" value="Chromosome 23"/>
</dbReference>